<organism evidence="2 3">
    <name type="scientific">Eumeta variegata</name>
    <name type="common">Bagworm moth</name>
    <name type="synonym">Eumeta japonica</name>
    <dbReference type="NCBI Taxonomy" id="151549"/>
    <lineage>
        <taxon>Eukaryota</taxon>
        <taxon>Metazoa</taxon>
        <taxon>Ecdysozoa</taxon>
        <taxon>Arthropoda</taxon>
        <taxon>Hexapoda</taxon>
        <taxon>Insecta</taxon>
        <taxon>Pterygota</taxon>
        <taxon>Neoptera</taxon>
        <taxon>Endopterygota</taxon>
        <taxon>Lepidoptera</taxon>
        <taxon>Glossata</taxon>
        <taxon>Ditrysia</taxon>
        <taxon>Tineoidea</taxon>
        <taxon>Psychidae</taxon>
        <taxon>Oiketicinae</taxon>
        <taxon>Eumeta</taxon>
    </lineage>
</organism>
<protein>
    <submittedName>
        <fullName evidence="2">Uncharacterized protein</fullName>
    </submittedName>
</protein>
<gene>
    <name evidence="2" type="ORF">EVAR_2557_1</name>
</gene>
<feature type="region of interest" description="Disordered" evidence="1">
    <location>
        <begin position="1"/>
        <end position="26"/>
    </location>
</feature>
<sequence length="244" mass="27723">MADDDVHGASLRSRRPKGTLPTPDSAKQLMQKSLRRTLAQIPSYYNLKRSSNRCVLRAPGTPLGESARVKSPRDFLWVGRDAHLVASTGQSRADGIPCRSSVIDEVLIAPIYWDYGQQPTKMLFRGFLVRENRTYPTHADARQLIRFLSPSPRKEKINKKALIFQFECSGTEEESPKEEGRQRPPKRVKTFNFRTTLPGRHIRPPQIPTTISIWKKPGANGSIKIEYNIRDNVTMNVNRSSIKV</sequence>
<evidence type="ECO:0000313" key="2">
    <source>
        <dbReference type="EMBL" id="GBP03068.1"/>
    </source>
</evidence>
<proteinExistence type="predicted"/>
<name>A0A4C1SPA8_EUMVA</name>
<comment type="caution">
    <text evidence="2">The sequence shown here is derived from an EMBL/GenBank/DDBJ whole genome shotgun (WGS) entry which is preliminary data.</text>
</comment>
<accession>A0A4C1SPA8</accession>
<dbReference type="EMBL" id="BGZK01000009">
    <property type="protein sequence ID" value="GBP03068.1"/>
    <property type="molecule type" value="Genomic_DNA"/>
</dbReference>
<dbReference type="Proteomes" id="UP000299102">
    <property type="component" value="Unassembled WGS sequence"/>
</dbReference>
<keyword evidence="3" id="KW-1185">Reference proteome</keyword>
<reference evidence="2 3" key="1">
    <citation type="journal article" date="2019" name="Commun. Biol.">
        <title>The bagworm genome reveals a unique fibroin gene that provides high tensile strength.</title>
        <authorList>
            <person name="Kono N."/>
            <person name="Nakamura H."/>
            <person name="Ohtoshi R."/>
            <person name="Tomita M."/>
            <person name="Numata K."/>
            <person name="Arakawa K."/>
        </authorList>
    </citation>
    <scope>NUCLEOTIDE SEQUENCE [LARGE SCALE GENOMIC DNA]</scope>
</reference>
<dbReference type="AlphaFoldDB" id="A0A4C1SPA8"/>
<evidence type="ECO:0000313" key="3">
    <source>
        <dbReference type="Proteomes" id="UP000299102"/>
    </source>
</evidence>
<evidence type="ECO:0000256" key="1">
    <source>
        <dbReference type="SAM" id="MobiDB-lite"/>
    </source>
</evidence>